<dbReference type="GO" id="GO:0008270">
    <property type="term" value="F:zinc ion binding"/>
    <property type="evidence" value="ECO:0007669"/>
    <property type="project" value="TreeGrafter"/>
</dbReference>
<dbReference type="Pfam" id="PF10601">
    <property type="entry name" value="zf-LITAF-like"/>
    <property type="match status" value="1"/>
</dbReference>
<proteinExistence type="inferred from homology"/>
<comment type="subcellular location">
    <subcellularLocation>
        <location evidence="1">Membrane</location>
        <topology evidence="1">Peripheral membrane protein</topology>
    </subcellularLocation>
</comment>
<gene>
    <name evidence="8" type="ORF">N8I77_012906</name>
</gene>
<sequence length="185" mass="20554">MTTEKPQQVAEVDANGPQAQESQHPGLPQNLPVEHETKRAQDQILPAGLIQVEEQTPPPVPEKVVTPPAKNPHMEMPPIYAEPEPQMVTPLSRLTATPTYIDCPFCMQRAQTNVSKEGTSMQTMAAALCCLFCVCAVCVPYMCHWFEDTHIYCSRCKARVATIPHDGHINIYRPTDPAMVATIYQ</sequence>
<reference evidence="8" key="1">
    <citation type="submission" date="2023-06" db="EMBL/GenBank/DDBJ databases">
        <authorList>
            <person name="Noh H."/>
        </authorList>
    </citation>
    <scope>NUCLEOTIDE SEQUENCE</scope>
    <source>
        <strain evidence="8">DUCC20226</strain>
    </source>
</reference>
<keyword evidence="3" id="KW-0479">Metal-binding</keyword>
<keyword evidence="9" id="KW-1185">Reference proteome</keyword>
<evidence type="ECO:0000313" key="9">
    <source>
        <dbReference type="Proteomes" id="UP001265746"/>
    </source>
</evidence>
<evidence type="ECO:0000256" key="1">
    <source>
        <dbReference type="ARBA" id="ARBA00004170"/>
    </source>
</evidence>
<protein>
    <recommendedName>
        <fullName evidence="7">LITAF domain-containing protein</fullName>
    </recommendedName>
</protein>
<dbReference type="SMART" id="SM00714">
    <property type="entry name" value="LITAF"/>
    <property type="match status" value="1"/>
</dbReference>
<name>A0AAD9VWV9_PHOAM</name>
<dbReference type="InterPro" id="IPR006629">
    <property type="entry name" value="LITAF"/>
</dbReference>
<evidence type="ECO:0000256" key="5">
    <source>
        <dbReference type="ARBA" id="ARBA00023136"/>
    </source>
</evidence>
<dbReference type="AlphaFoldDB" id="A0AAD9VWV9"/>
<dbReference type="PANTHER" id="PTHR23292:SF6">
    <property type="entry name" value="FI16602P1-RELATED"/>
    <property type="match status" value="1"/>
</dbReference>
<dbReference type="PANTHER" id="PTHR23292">
    <property type="entry name" value="LIPOPOLYSACCHARIDE-INDUCED TUMOR NECROSIS FACTOR-ALPHA FACTOR"/>
    <property type="match status" value="1"/>
</dbReference>
<dbReference type="InterPro" id="IPR037519">
    <property type="entry name" value="LITAF_fam"/>
</dbReference>
<dbReference type="GO" id="GO:0016020">
    <property type="term" value="C:membrane"/>
    <property type="evidence" value="ECO:0007669"/>
    <property type="project" value="UniProtKB-SubCell"/>
</dbReference>
<comment type="caution">
    <text evidence="8">The sequence shown here is derived from an EMBL/GenBank/DDBJ whole genome shotgun (WGS) entry which is preliminary data.</text>
</comment>
<keyword evidence="5" id="KW-0472">Membrane</keyword>
<dbReference type="Proteomes" id="UP001265746">
    <property type="component" value="Unassembled WGS sequence"/>
</dbReference>
<feature type="region of interest" description="Disordered" evidence="6">
    <location>
        <begin position="1"/>
        <end position="39"/>
    </location>
</feature>
<evidence type="ECO:0000313" key="8">
    <source>
        <dbReference type="EMBL" id="KAK2597032.1"/>
    </source>
</evidence>
<dbReference type="PROSITE" id="PS51837">
    <property type="entry name" value="LITAF"/>
    <property type="match status" value="1"/>
</dbReference>
<evidence type="ECO:0000256" key="2">
    <source>
        <dbReference type="ARBA" id="ARBA00005975"/>
    </source>
</evidence>
<accession>A0AAD9VWV9</accession>
<evidence type="ECO:0000256" key="3">
    <source>
        <dbReference type="ARBA" id="ARBA00022723"/>
    </source>
</evidence>
<comment type="similarity">
    <text evidence="2">Belongs to the CDIP1/LITAF family.</text>
</comment>
<evidence type="ECO:0000259" key="7">
    <source>
        <dbReference type="PROSITE" id="PS51837"/>
    </source>
</evidence>
<keyword evidence="4" id="KW-0862">Zinc</keyword>
<dbReference type="EMBL" id="JAUJFL010000010">
    <property type="protein sequence ID" value="KAK2597032.1"/>
    <property type="molecule type" value="Genomic_DNA"/>
</dbReference>
<evidence type="ECO:0000256" key="6">
    <source>
        <dbReference type="SAM" id="MobiDB-lite"/>
    </source>
</evidence>
<evidence type="ECO:0000256" key="4">
    <source>
        <dbReference type="ARBA" id="ARBA00022833"/>
    </source>
</evidence>
<feature type="domain" description="LITAF" evidence="7">
    <location>
        <begin position="83"/>
        <end position="165"/>
    </location>
</feature>
<organism evidence="8 9">
    <name type="scientific">Phomopsis amygdali</name>
    <name type="common">Fusicoccum amygdali</name>
    <dbReference type="NCBI Taxonomy" id="1214568"/>
    <lineage>
        <taxon>Eukaryota</taxon>
        <taxon>Fungi</taxon>
        <taxon>Dikarya</taxon>
        <taxon>Ascomycota</taxon>
        <taxon>Pezizomycotina</taxon>
        <taxon>Sordariomycetes</taxon>
        <taxon>Sordariomycetidae</taxon>
        <taxon>Diaporthales</taxon>
        <taxon>Diaporthaceae</taxon>
        <taxon>Diaporthe</taxon>
    </lineage>
</organism>